<sequence length="103" mass="11484">MKPNENTPNADETKTWEHLGRHDDDPALMVPGTAGNVSTLPHADAESERRIHAMQDRDEQTDDDDRDEEDEESHKSDWGDVDPQHDSRSPRSPMDPSAPGSAV</sequence>
<protein>
    <submittedName>
        <fullName evidence="2">Uncharacterized protein</fullName>
    </submittedName>
</protein>
<name>A0A2S0RBE3_9FLAO</name>
<feature type="compositionally biased region" description="Basic and acidic residues" evidence="1">
    <location>
        <begin position="43"/>
        <end position="58"/>
    </location>
</feature>
<gene>
    <name evidence="2" type="ORF">HYN48_01550</name>
</gene>
<dbReference type="OrthoDB" id="9917685at2"/>
<feature type="compositionally biased region" description="Acidic residues" evidence="1">
    <location>
        <begin position="59"/>
        <end position="71"/>
    </location>
</feature>
<evidence type="ECO:0000256" key="1">
    <source>
        <dbReference type="SAM" id="MobiDB-lite"/>
    </source>
</evidence>
<dbReference type="KEGG" id="fmg:HYN48_01550"/>
<evidence type="ECO:0000313" key="2">
    <source>
        <dbReference type="EMBL" id="AWA28875.1"/>
    </source>
</evidence>
<dbReference type="Proteomes" id="UP000244193">
    <property type="component" value="Chromosome"/>
</dbReference>
<feature type="compositionally biased region" description="Polar residues" evidence="1">
    <location>
        <begin position="1"/>
        <end position="10"/>
    </location>
</feature>
<organism evidence="2 3">
    <name type="scientific">Flavobacterium magnum</name>
    <dbReference type="NCBI Taxonomy" id="2162713"/>
    <lineage>
        <taxon>Bacteria</taxon>
        <taxon>Pseudomonadati</taxon>
        <taxon>Bacteroidota</taxon>
        <taxon>Flavobacteriia</taxon>
        <taxon>Flavobacteriales</taxon>
        <taxon>Flavobacteriaceae</taxon>
        <taxon>Flavobacterium</taxon>
    </lineage>
</organism>
<feature type="compositionally biased region" description="Basic and acidic residues" evidence="1">
    <location>
        <begin position="11"/>
        <end position="25"/>
    </location>
</feature>
<keyword evidence="3" id="KW-1185">Reference proteome</keyword>
<proteinExistence type="predicted"/>
<dbReference type="EMBL" id="CP028811">
    <property type="protein sequence ID" value="AWA28875.1"/>
    <property type="molecule type" value="Genomic_DNA"/>
</dbReference>
<feature type="region of interest" description="Disordered" evidence="1">
    <location>
        <begin position="1"/>
        <end position="103"/>
    </location>
</feature>
<dbReference type="AlphaFoldDB" id="A0A2S0RBE3"/>
<dbReference type="RefSeq" id="WP_108369461.1">
    <property type="nucleotide sequence ID" value="NZ_CP028811.1"/>
</dbReference>
<evidence type="ECO:0000313" key="3">
    <source>
        <dbReference type="Proteomes" id="UP000244193"/>
    </source>
</evidence>
<reference evidence="2 3" key="1">
    <citation type="submission" date="2018-04" db="EMBL/GenBank/DDBJ databases">
        <title>Genome sequencing of Flavobacterium sp. HYN0048.</title>
        <authorList>
            <person name="Yi H."/>
            <person name="Baek C."/>
        </authorList>
    </citation>
    <scope>NUCLEOTIDE SEQUENCE [LARGE SCALE GENOMIC DNA]</scope>
    <source>
        <strain evidence="2 3">HYN0048</strain>
    </source>
</reference>
<accession>A0A2S0RBE3</accession>
<feature type="compositionally biased region" description="Basic and acidic residues" evidence="1">
    <location>
        <begin position="72"/>
        <end position="89"/>
    </location>
</feature>
<feature type="compositionally biased region" description="Low complexity" evidence="1">
    <location>
        <begin position="90"/>
        <end position="103"/>
    </location>
</feature>